<evidence type="ECO:0000313" key="3">
    <source>
        <dbReference type="EMBL" id="RNI22620.1"/>
    </source>
</evidence>
<dbReference type="PROSITE" id="PS50943">
    <property type="entry name" value="HTH_CROC1"/>
    <property type="match status" value="1"/>
</dbReference>
<evidence type="ECO:0000259" key="2">
    <source>
        <dbReference type="PROSITE" id="PS50943"/>
    </source>
</evidence>
<evidence type="ECO:0000313" key="4">
    <source>
        <dbReference type="Proteomes" id="UP000272117"/>
    </source>
</evidence>
<dbReference type="SMART" id="SM00530">
    <property type="entry name" value="HTH_XRE"/>
    <property type="match status" value="1"/>
</dbReference>
<gene>
    <name evidence="3" type="ORF">EFB08_21225</name>
</gene>
<keyword evidence="1" id="KW-0238">DNA-binding</keyword>
<dbReference type="InterPro" id="IPR010982">
    <property type="entry name" value="Lambda_DNA-bd_dom_sf"/>
</dbReference>
<dbReference type="RefSeq" id="WP_123128977.1">
    <property type="nucleotide sequence ID" value="NZ_RJJD01000021.1"/>
</dbReference>
<dbReference type="Gene3D" id="1.10.260.40">
    <property type="entry name" value="lambda repressor-like DNA-binding domains"/>
    <property type="match status" value="1"/>
</dbReference>
<dbReference type="PANTHER" id="PTHR46797:SF1">
    <property type="entry name" value="METHYLPHOSPHONATE SYNTHASE"/>
    <property type="match status" value="1"/>
</dbReference>
<dbReference type="EMBL" id="RJJD01000021">
    <property type="protein sequence ID" value="RNI22620.1"/>
    <property type="molecule type" value="Genomic_DNA"/>
</dbReference>
<evidence type="ECO:0000256" key="1">
    <source>
        <dbReference type="ARBA" id="ARBA00023125"/>
    </source>
</evidence>
<name>A0A3M9MAM0_9BACT</name>
<proteinExistence type="predicted"/>
<dbReference type="CDD" id="cd00093">
    <property type="entry name" value="HTH_XRE"/>
    <property type="match status" value="1"/>
</dbReference>
<dbReference type="SUPFAM" id="SSF47413">
    <property type="entry name" value="lambda repressor-like DNA-binding domains"/>
    <property type="match status" value="1"/>
</dbReference>
<dbReference type="PANTHER" id="PTHR46797">
    <property type="entry name" value="HTH-TYPE TRANSCRIPTIONAL REGULATOR"/>
    <property type="match status" value="1"/>
</dbReference>
<dbReference type="GO" id="GO:0003700">
    <property type="term" value="F:DNA-binding transcription factor activity"/>
    <property type="evidence" value="ECO:0007669"/>
    <property type="project" value="TreeGrafter"/>
</dbReference>
<dbReference type="GO" id="GO:0003677">
    <property type="term" value="F:DNA binding"/>
    <property type="evidence" value="ECO:0007669"/>
    <property type="project" value="UniProtKB-KW"/>
</dbReference>
<dbReference type="OrthoDB" id="833147at2"/>
<dbReference type="GO" id="GO:0005829">
    <property type="term" value="C:cytosol"/>
    <property type="evidence" value="ECO:0007669"/>
    <property type="project" value="TreeGrafter"/>
</dbReference>
<dbReference type="InterPro" id="IPR001387">
    <property type="entry name" value="Cro/C1-type_HTH"/>
</dbReference>
<protein>
    <submittedName>
        <fullName evidence="3">XRE family transcriptional regulator</fullName>
    </submittedName>
</protein>
<feature type="domain" description="HTH cro/C1-type" evidence="2">
    <location>
        <begin position="31"/>
        <end position="85"/>
    </location>
</feature>
<sequence length="92" mass="10206">MTRLRVVVVLFSTAFLAVKNPKVLQAFGKRLRQLRLEKNLTQTELADAIDVARSSIQRIEGAEFAVTLDVLVSLANALKISLPELLNFEAPD</sequence>
<keyword evidence="4" id="KW-1185">Reference proteome</keyword>
<dbReference type="InterPro" id="IPR050807">
    <property type="entry name" value="TransReg_Diox_bact_type"/>
</dbReference>
<organism evidence="3 4">
    <name type="scientific">Rufibacter latericius</name>
    <dbReference type="NCBI Taxonomy" id="2487040"/>
    <lineage>
        <taxon>Bacteria</taxon>
        <taxon>Pseudomonadati</taxon>
        <taxon>Bacteroidota</taxon>
        <taxon>Cytophagia</taxon>
        <taxon>Cytophagales</taxon>
        <taxon>Hymenobacteraceae</taxon>
        <taxon>Rufibacter</taxon>
    </lineage>
</organism>
<comment type="caution">
    <text evidence="3">The sequence shown here is derived from an EMBL/GenBank/DDBJ whole genome shotgun (WGS) entry which is preliminary data.</text>
</comment>
<accession>A0A3M9MAM0</accession>
<dbReference type="AlphaFoldDB" id="A0A3M9MAM0"/>
<dbReference type="Proteomes" id="UP000272117">
    <property type="component" value="Unassembled WGS sequence"/>
</dbReference>
<dbReference type="Pfam" id="PF01381">
    <property type="entry name" value="HTH_3"/>
    <property type="match status" value="1"/>
</dbReference>
<reference evidence="3 4" key="1">
    <citation type="submission" date="2018-11" db="EMBL/GenBank/DDBJ databases">
        <title>Rufibacter latericius sp. nov., isolated from water in Baiyang Lake.</title>
        <authorList>
            <person name="Yang Y."/>
        </authorList>
    </citation>
    <scope>NUCLEOTIDE SEQUENCE [LARGE SCALE GENOMIC DNA]</scope>
    <source>
        <strain evidence="3 4">R-22-1c-1</strain>
    </source>
</reference>